<evidence type="ECO:0000313" key="4">
    <source>
        <dbReference type="Proteomes" id="UP000297716"/>
    </source>
</evidence>
<dbReference type="Pfam" id="PF24883">
    <property type="entry name" value="NPHP3_N"/>
    <property type="match status" value="1"/>
</dbReference>
<feature type="domain" description="Nephrocystin 3-like N-terminal" evidence="2">
    <location>
        <begin position="386"/>
        <end position="559"/>
    </location>
</feature>
<organism evidence="3 4">
    <name type="scientific">Xylaria hypoxylon</name>
    <dbReference type="NCBI Taxonomy" id="37992"/>
    <lineage>
        <taxon>Eukaryota</taxon>
        <taxon>Fungi</taxon>
        <taxon>Dikarya</taxon>
        <taxon>Ascomycota</taxon>
        <taxon>Pezizomycotina</taxon>
        <taxon>Sordariomycetes</taxon>
        <taxon>Xylariomycetidae</taxon>
        <taxon>Xylariales</taxon>
        <taxon>Xylariaceae</taxon>
        <taxon>Xylaria</taxon>
    </lineage>
</organism>
<evidence type="ECO:0000256" key="1">
    <source>
        <dbReference type="ARBA" id="ARBA00022737"/>
    </source>
</evidence>
<dbReference type="InterPro" id="IPR029058">
    <property type="entry name" value="AB_hydrolase_fold"/>
</dbReference>
<dbReference type="Gene3D" id="3.40.50.1820">
    <property type="entry name" value="alpha/beta hydrolase"/>
    <property type="match status" value="1"/>
</dbReference>
<dbReference type="Gene3D" id="3.40.50.300">
    <property type="entry name" value="P-loop containing nucleotide triphosphate hydrolases"/>
    <property type="match status" value="1"/>
</dbReference>
<dbReference type="InterPro" id="IPR027417">
    <property type="entry name" value="P-loop_NTPase"/>
</dbReference>
<dbReference type="PANTHER" id="PTHR10039">
    <property type="entry name" value="AMELOGENIN"/>
    <property type="match status" value="1"/>
</dbReference>
<dbReference type="InterPro" id="IPR056884">
    <property type="entry name" value="NPHP3-like_N"/>
</dbReference>
<dbReference type="OrthoDB" id="194358at2759"/>
<dbReference type="InterPro" id="IPR036770">
    <property type="entry name" value="Ankyrin_rpt-contain_sf"/>
</dbReference>
<dbReference type="PANTHER" id="PTHR10039:SF5">
    <property type="entry name" value="NACHT DOMAIN-CONTAINING PROTEIN"/>
    <property type="match status" value="1"/>
</dbReference>
<protein>
    <recommendedName>
        <fullName evidence="2">Nephrocystin 3-like N-terminal domain-containing protein</fullName>
    </recommendedName>
</protein>
<dbReference type="AlphaFoldDB" id="A0A4Z0Z3B0"/>
<keyword evidence="4" id="KW-1185">Reference proteome</keyword>
<evidence type="ECO:0000313" key="3">
    <source>
        <dbReference type="EMBL" id="TGJ85233.1"/>
    </source>
</evidence>
<dbReference type="SUPFAM" id="SSF48403">
    <property type="entry name" value="Ankyrin repeat"/>
    <property type="match status" value="1"/>
</dbReference>
<sequence length="1174" mass="133361">MMTETSSPESGTRYMGDIHPTGMTVLYVPSYPVVDICFVHGFTGHPERTWRSKKRTSNAEPSIQKLGKRAKFSNFISYSHQSDDVSEASSLVPARPEFVYWPRDLLPDIIPHGRVVTFGYDTNIRHSLNGPISQNRLGDHATDFLSALEDCRHQDPRRPLMFIAHSLGGLLVKDTLRLSKSYEHIQPDRYHVYGSTTNIFFFGTPHAGTDPRNTLHKVLANIIEAVGFRVNKEIVRTLMPGAERSKLLAEDFLKWTNERDWKIHTFQEEFAHSSLGVKIVDDQSSSIHDPCHERTVHIKADHVDMCRFTGANDPEFRKVSSELLRAQQLLPTIPPTLDADKCHESPALQTASGTLSPENLDSILESLSFRGIDARYMTLKSAQRKTCQWLLKHHIYKSWIESSQIDQHHGFLWIKGKPGTGKSISMKYLYQNTVSAKKEHIVLKFFFNARGDKLEHSTEGMYRSMLWQLLRVLPVGSINSYALSQLNALDNTAPWPIEALKEAFGSVLANASSHELYCFVDALDECAEEEIRNMISFFEEIGEKTALGQWNIRVCFSSRHYPYITINRGLQLILEDEDDHSKDIRDYIGAQLRIDHNRQEIEDEIFDRSSKIFLWAAIVVDILNKENDKGGDTSVRQRLRQIPRGLHDLFQDILTRDNENIPEMILCVQWILFAKRPLRPEELYFAIRIGRNSDAYTDQTTVPMTRINRFNLNASKGLTEVTRKNTTVQFIHESVRDYLLLERGLETLLNFENSGMNLSERISHDVLRDICLKQIHGRLTPQGSTENKRNWNKMPFLQYAVDYILAHADSAQGLGSDQIDFLLTVFPKEEWVGLDNKLQKHKSRHHSKEVDLLYLLAEKNLASLIRIHPQRHDSFLESKERQRFESPLVAAMAFGNNEAVFALAFEAAKEALAADPEQNLNQIEKELHKMPRLKSDLNNNKWERMNTLSVSCSLGSVTLLDALWHRILATMDIRPGELLNSTGCIASLDIDINKTQKDTQVDTKVYRDGTALENAVRADAIAIAEFLLIKGANPNLLSDSPGYGRGGCLDFAESPSMMALLIRHGAEFTHDIRILESGEKTTILESALSQLSDDEIRSFIRSTDNNGRIVLSTIIKSNEVTTSPLLRRVFNIDGAFLDVKDKDGNALPIMATGIENLEWDIHGYTTPHSFPSPP</sequence>
<dbReference type="Proteomes" id="UP000297716">
    <property type="component" value="Unassembled WGS sequence"/>
</dbReference>
<comment type="caution">
    <text evidence="3">The sequence shown here is derived from an EMBL/GenBank/DDBJ whole genome shotgun (WGS) entry which is preliminary data.</text>
</comment>
<reference evidence="3 4" key="1">
    <citation type="submission" date="2019-03" db="EMBL/GenBank/DDBJ databases">
        <title>Draft genome sequence of Xylaria hypoxylon DSM 108379, a ubiquitous saprotrophic-parasitic fungi on hardwood.</title>
        <authorList>
            <person name="Buettner E."/>
            <person name="Leonhardt S."/>
            <person name="Gebauer A.M."/>
            <person name="Liers C."/>
            <person name="Hofrichter M."/>
            <person name="Kellner H."/>
        </authorList>
    </citation>
    <scope>NUCLEOTIDE SEQUENCE [LARGE SCALE GENOMIC DNA]</scope>
    <source>
        <strain evidence="3 4">DSM 108379</strain>
    </source>
</reference>
<proteinExistence type="predicted"/>
<dbReference type="SUPFAM" id="SSF52540">
    <property type="entry name" value="P-loop containing nucleoside triphosphate hydrolases"/>
    <property type="match status" value="1"/>
</dbReference>
<name>A0A4Z0Z3B0_9PEZI</name>
<evidence type="ECO:0000259" key="2">
    <source>
        <dbReference type="Pfam" id="PF24883"/>
    </source>
</evidence>
<accession>A0A4Z0Z3B0</accession>
<dbReference type="Gene3D" id="1.25.40.20">
    <property type="entry name" value="Ankyrin repeat-containing domain"/>
    <property type="match status" value="1"/>
</dbReference>
<gene>
    <name evidence="3" type="ORF">E0Z10_g3561</name>
</gene>
<keyword evidence="1" id="KW-0677">Repeat</keyword>
<dbReference type="SUPFAM" id="SSF53474">
    <property type="entry name" value="alpha/beta-Hydrolases"/>
    <property type="match status" value="1"/>
</dbReference>
<dbReference type="EMBL" id="SKBN01000050">
    <property type="protein sequence ID" value="TGJ85233.1"/>
    <property type="molecule type" value="Genomic_DNA"/>
</dbReference>